<organism evidence="1 2">
    <name type="scientific">Amycolatopsis viridis</name>
    <dbReference type="NCBI Taxonomy" id="185678"/>
    <lineage>
        <taxon>Bacteria</taxon>
        <taxon>Bacillati</taxon>
        <taxon>Actinomycetota</taxon>
        <taxon>Actinomycetes</taxon>
        <taxon>Pseudonocardiales</taxon>
        <taxon>Pseudonocardiaceae</taxon>
        <taxon>Amycolatopsis</taxon>
    </lineage>
</organism>
<sequence length="31" mass="3440">MTGNPPIVRPAFRYDGTRSALEFVTAVLGFR</sequence>
<keyword evidence="2" id="KW-1185">Reference proteome</keyword>
<protein>
    <submittedName>
        <fullName evidence="1">Uncharacterized protein</fullName>
    </submittedName>
</protein>
<name>A0ABX0SY17_9PSEU</name>
<dbReference type="Proteomes" id="UP000754495">
    <property type="component" value="Unassembled WGS sequence"/>
</dbReference>
<comment type="caution">
    <text evidence="1">The sequence shown here is derived from an EMBL/GenBank/DDBJ whole genome shotgun (WGS) entry which is preliminary data.</text>
</comment>
<gene>
    <name evidence="1" type="ORF">FHX46_004352</name>
</gene>
<evidence type="ECO:0000313" key="1">
    <source>
        <dbReference type="EMBL" id="NIH81822.1"/>
    </source>
</evidence>
<dbReference type="EMBL" id="JAANOU010000001">
    <property type="protein sequence ID" value="NIH81822.1"/>
    <property type="molecule type" value="Genomic_DNA"/>
</dbReference>
<evidence type="ECO:0000313" key="2">
    <source>
        <dbReference type="Proteomes" id="UP000754495"/>
    </source>
</evidence>
<proteinExistence type="predicted"/>
<reference evidence="1 2" key="1">
    <citation type="submission" date="2020-03" db="EMBL/GenBank/DDBJ databases">
        <title>Sequencing the genomes of 1000 actinobacteria strains.</title>
        <authorList>
            <person name="Klenk H.-P."/>
        </authorList>
    </citation>
    <scope>NUCLEOTIDE SEQUENCE [LARGE SCALE GENOMIC DNA]</scope>
    <source>
        <strain evidence="1 2">DSM 45668</strain>
    </source>
</reference>
<accession>A0ABX0SY17</accession>